<dbReference type="CDD" id="cd00254">
    <property type="entry name" value="LT-like"/>
    <property type="match status" value="1"/>
</dbReference>
<dbReference type="SUPFAM" id="SSF53955">
    <property type="entry name" value="Lysozyme-like"/>
    <property type="match status" value="1"/>
</dbReference>
<dbReference type="AlphaFoldDB" id="A0A268P1I9"/>
<dbReference type="Gene3D" id="1.10.530.10">
    <property type="match status" value="1"/>
</dbReference>
<feature type="domain" description="Transglycosylase SLT" evidence="1">
    <location>
        <begin position="107"/>
        <end position="215"/>
    </location>
</feature>
<accession>A0A268P1I9</accession>
<name>A0A268P1I9_SHOCL</name>
<dbReference type="InterPro" id="IPR008258">
    <property type="entry name" value="Transglycosylase_SLT_dom_1"/>
</dbReference>
<organism evidence="2 3">
    <name type="scientific">Shouchella clausii</name>
    <name type="common">Alkalihalobacillus clausii</name>
    <dbReference type="NCBI Taxonomy" id="79880"/>
    <lineage>
        <taxon>Bacteria</taxon>
        <taxon>Bacillati</taxon>
        <taxon>Bacillota</taxon>
        <taxon>Bacilli</taxon>
        <taxon>Bacillales</taxon>
        <taxon>Bacillaceae</taxon>
        <taxon>Shouchella</taxon>
    </lineage>
</organism>
<evidence type="ECO:0000313" key="3">
    <source>
        <dbReference type="Proteomes" id="UP000216207"/>
    </source>
</evidence>
<dbReference type="RefSeq" id="WP_011247366.1">
    <property type="nucleotide sequence ID" value="NZ_BOQQ01000002.1"/>
</dbReference>
<protein>
    <submittedName>
        <fullName evidence="2">Lytic transglycosylase</fullName>
    </submittedName>
</protein>
<proteinExistence type="predicted"/>
<reference evidence="2 3" key="1">
    <citation type="submission" date="2017-07" db="EMBL/GenBank/DDBJ databases">
        <title>Isolation and whole genome analysis of endospore-forming bacteria from heroin.</title>
        <authorList>
            <person name="Kalinowski J."/>
            <person name="Ahrens B."/>
            <person name="Al-Dilaimi A."/>
            <person name="Winkler A."/>
            <person name="Wibberg D."/>
            <person name="Schleenbecker U."/>
            <person name="Ruckert C."/>
            <person name="Wolfel R."/>
            <person name="Grass G."/>
        </authorList>
    </citation>
    <scope>NUCLEOTIDE SEQUENCE [LARGE SCALE GENOMIC DNA]</scope>
    <source>
        <strain evidence="2 3">7539</strain>
    </source>
</reference>
<dbReference type="EMBL" id="NPCC01000008">
    <property type="protein sequence ID" value="PAE89558.1"/>
    <property type="molecule type" value="Genomic_DNA"/>
</dbReference>
<dbReference type="InterPro" id="IPR023346">
    <property type="entry name" value="Lysozyme-like_dom_sf"/>
</dbReference>
<dbReference type="Pfam" id="PF01464">
    <property type="entry name" value="SLT"/>
    <property type="match status" value="1"/>
</dbReference>
<comment type="caution">
    <text evidence="2">The sequence shown here is derived from an EMBL/GenBank/DDBJ whole genome shotgun (WGS) entry which is preliminary data.</text>
</comment>
<evidence type="ECO:0000259" key="1">
    <source>
        <dbReference type="Pfam" id="PF01464"/>
    </source>
</evidence>
<gene>
    <name evidence="2" type="ORF">CHH72_07930</name>
</gene>
<sequence>MEISFWPQAYTSERVSPQASQTDETTSFSKMLQSEWDKSTQISTPPLQLPFLLPMLQQPLFLDEKNTYEEVATLQTKAEEVYGTAEQKVEQSKGTAPTSKAESYGPLIESIAAEFGVDAKLVKAVIQHESNFNERAVSSVGASGLMQLMPSTARALGVKSIFDPAENIRGGVKYLKQMLDRYNGNEALALAAYNAGPGNVDKYGGVPPFKETQNYVPKVLNTYRSYA</sequence>
<dbReference type="PANTHER" id="PTHR37423:SF2">
    <property type="entry name" value="MEMBRANE-BOUND LYTIC MUREIN TRANSGLYCOSYLASE C"/>
    <property type="match status" value="1"/>
</dbReference>
<dbReference type="PANTHER" id="PTHR37423">
    <property type="entry name" value="SOLUBLE LYTIC MUREIN TRANSGLYCOSYLASE-RELATED"/>
    <property type="match status" value="1"/>
</dbReference>
<evidence type="ECO:0000313" key="2">
    <source>
        <dbReference type="EMBL" id="PAE89558.1"/>
    </source>
</evidence>
<dbReference type="Proteomes" id="UP000216207">
    <property type="component" value="Unassembled WGS sequence"/>
</dbReference>